<dbReference type="InterPro" id="IPR029044">
    <property type="entry name" value="Nucleotide-diphossugar_trans"/>
</dbReference>
<dbReference type="PANTHER" id="PTHR43685:SF5">
    <property type="entry name" value="GLYCOSYLTRANSFERASE EPSE-RELATED"/>
    <property type="match status" value="1"/>
</dbReference>
<protein>
    <submittedName>
        <fullName evidence="5">Glycosyl transferase family 2</fullName>
    </submittedName>
</protein>
<dbReference type="EMBL" id="FZNR01000001">
    <property type="protein sequence ID" value="SNR27968.1"/>
    <property type="molecule type" value="Genomic_DNA"/>
</dbReference>
<feature type="domain" description="Glycosyltransferase 2-like" evidence="4">
    <location>
        <begin position="199"/>
        <end position="304"/>
    </location>
</feature>
<evidence type="ECO:0000256" key="2">
    <source>
        <dbReference type="ARBA" id="ARBA00022676"/>
    </source>
</evidence>
<keyword evidence="6" id="KW-1185">Reference proteome</keyword>
<evidence type="ECO:0000259" key="4">
    <source>
        <dbReference type="Pfam" id="PF00535"/>
    </source>
</evidence>
<comment type="similarity">
    <text evidence="1">Belongs to the glycosyltransferase 2 family.</text>
</comment>
<dbReference type="Gene3D" id="3.90.550.10">
    <property type="entry name" value="Spore Coat Polysaccharide Biosynthesis Protein SpsA, Chain A"/>
    <property type="match status" value="1"/>
</dbReference>
<reference evidence="5 6" key="1">
    <citation type="submission" date="2017-06" db="EMBL/GenBank/DDBJ databases">
        <authorList>
            <person name="Kim H.J."/>
            <person name="Triplett B.A."/>
        </authorList>
    </citation>
    <scope>NUCLEOTIDE SEQUENCE [LARGE SCALE GENOMIC DNA]</scope>
    <source>
        <strain evidence="5 6">DSM 43151</strain>
    </source>
</reference>
<dbReference type="PANTHER" id="PTHR43685">
    <property type="entry name" value="GLYCOSYLTRANSFERASE"/>
    <property type="match status" value="1"/>
</dbReference>
<name>A0A238V166_9ACTN</name>
<dbReference type="Proteomes" id="UP000198415">
    <property type="component" value="Unassembled WGS sequence"/>
</dbReference>
<dbReference type="InterPro" id="IPR001173">
    <property type="entry name" value="Glyco_trans_2-like"/>
</dbReference>
<dbReference type="GO" id="GO:0016757">
    <property type="term" value="F:glycosyltransferase activity"/>
    <property type="evidence" value="ECO:0007669"/>
    <property type="project" value="UniProtKB-KW"/>
</dbReference>
<proteinExistence type="inferred from homology"/>
<dbReference type="RefSeq" id="WP_089291258.1">
    <property type="nucleotide sequence ID" value="NZ_BOMU01000006.1"/>
</dbReference>
<dbReference type="InterPro" id="IPR050834">
    <property type="entry name" value="Glycosyltransf_2"/>
</dbReference>
<keyword evidence="2" id="KW-0328">Glycosyltransferase</keyword>
<evidence type="ECO:0000256" key="3">
    <source>
        <dbReference type="ARBA" id="ARBA00022679"/>
    </source>
</evidence>
<evidence type="ECO:0000313" key="6">
    <source>
        <dbReference type="Proteomes" id="UP000198415"/>
    </source>
</evidence>
<sequence length="760" mass="81418">MRTHITPGAYGSALLERQLRVLESTGPDGPATAALAARSADARALLAYAAGVTDLDALLAGVDQPAPSADPWALGELARVIAGQDLEPEDRADGLRLLDALLRVHGPDAIAPEHQGLHAQLALSAGRAAELSERYPRIPGPVREALAVDLAEPSGWLERFNGLLPAPGITLADTPGPRFDRILSGRVDQVGAARRITTIVTTYRPGPALLVTIRSLIAQSWADQEILIVDDGSAQAAILDEAAGLDPRVRVLRLPVNGGTYLARNAGLDAATGEFVTFQDSDDWSHPLRLERQVAPLLADRDLFATTSAGMRVSADLRVTRPGYPAHRSYNLSSLMLRREPALARLGYLDTVRKGADAEYVERARAVFGRPAVQHLSRETLALIRLSDGSLSGTDMAPGWMHPARYAYLSAFQTWHARVADGREPAFRPRTPATRAFAAARGVAGNTAAPVAVDLVLAGDFTRPESAEPVRALLAGGVPVTVLHLPVLGAATRNLDPDVQQMINVGAVDQVMLDDRVHAKLVVVRGPASLAFASALPSGLRADRVVIEEDAAWARAAEACAAAARRLFGVEPALAALPPTVDPRRWRMARGVPSADRPVLGRFIGDDPEGLRSLWRAVGDSLHFDVRILNRAAGTTGDRLPPGWLSYREPDVSPRGFLHQLDFYLGFSGPEHPDAGCSDAPADLLAPLAAGCVLLLPPDREPEYGPAAVYCTPGDLHRIVRRLHRSPARWSAQSARGRDFARRHHHGRYADAVLALLHPA</sequence>
<dbReference type="OrthoDB" id="8549922at2"/>
<dbReference type="Pfam" id="PF00535">
    <property type="entry name" value="Glycos_transf_2"/>
    <property type="match status" value="1"/>
</dbReference>
<evidence type="ECO:0000313" key="5">
    <source>
        <dbReference type="EMBL" id="SNR27968.1"/>
    </source>
</evidence>
<keyword evidence="3 5" id="KW-0808">Transferase</keyword>
<evidence type="ECO:0000256" key="1">
    <source>
        <dbReference type="ARBA" id="ARBA00006739"/>
    </source>
</evidence>
<organism evidence="5 6">
    <name type="scientific">Actinoplanes regularis</name>
    <dbReference type="NCBI Taxonomy" id="52697"/>
    <lineage>
        <taxon>Bacteria</taxon>
        <taxon>Bacillati</taxon>
        <taxon>Actinomycetota</taxon>
        <taxon>Actinomycetes</taxon>
        <taxon>Micromonosporales</taxon>
        <taxon>Micromonosporaceae</taxon>
        <taxon>Actinoplanes</taxon>
    </lineage>
</organism>
<dbReference type="SUPFAM" id="SSF53448">
    <property type="entry name" value="Nucleotide-diphospho-sugar transferases"/>
    <property type="match status" value="1"/>
</dbReference>
<gene>
    <name evidence="5" type="ORF">SAMN06264365_101485</name>
</gene>
<dbReference type="CDD" id="cd00761">
    <property type="entry name" value="Glyco_tranf_GTA_type"/>
    <property type="match status" value="1"/>
</dbReference>
<dbReference type="AlphaFoldDB" id="A0A238V166"/>
<accession>A0A238V166</accession>